<feature type="domain" description="Amidase" evidence="6">
    <location>
        <begin position="90"/>
        <end position="551"/>
    </location>
</feature>
<comment type="catalytic activity">
    <reaction evidence="1">
        <text>a monocarboxylic acid amide + H2O = a monocarboxylate + NH4(+)</text>
        <dbReference type="Rhea" id="RHEA:12020"/>
        <dbReference type="ChEBI" id="CHEBI:15377"/>
        <dbReference type="ChEBI" id="CHEBI:28938"/>
        <dbReference type="ChEBI" id="CHEBI:35757"/>
        <dbReference type="ChEBI" id="CHEBI:83628"/>
        <dbReference type="EC" id="3.5.1.4"/>
    </reaction>
</comment>
<dbReference type="PROSITE" id="PS00571">
    <property type="entry name" value="AMIDASES"/>
    <property type="match status" value="1"/>
</dbReference>
<evidence type="ECO:0000313" key="8">
    <source>
        <dbReference type="Proteomes" id="UP000799537"/>
    </source>
</evidence>
<sequence length="565" mass="61906">MARIIERKPIPKGDAQFEANRKQIVQGVLDKIPKELVLPDSIIENPPLDVTRIPRECGLLTDEELDITENYDLVALSEAIASRKLTSVQVTSAFCKRAAIAHQLTFCLTEFYMQEALEQAKQLDEHMERTGKVVGPLHGVPISIKEMVPVKGQLLSLGLIVSRTVSDKDCYLVEIFRKMGAVFYVKTHQPTAVFSMESMSFLGRTLNPHNIGLAPGGSSGGEAALLAMKGSVFGIGTDIGGSVRLPASFCGTYGLKGSSGFWPVEGLLSSAFPAGVSVDGIIGPLGRTLRDIDYICRLVRGTKPWLKDPEALPIPYTGLQETGLEKSSLKVGFLEHYSLVHPQPPVKQAMDWVHSQLKAGGFKISPFQFHEPGKAHKIYGSLVCPDGWATVRGGMQAGNEPQNPVLDALVADMIAQDDRAADSQVESSLVVVENKFVRDQYRSAVLTDWIAQGDPDVIITPMSPATAHDTANLKNTASATHFYNLVDYPAIVVPTPIKVQPREKEDSREYYDSESWIDADQETKQLWKDFDYQGAPVCVQIVAKRHMENELIAAVGLMQEALQLP</sequence>
<dbReference type="InterPro" id="IPR020556">
    <property type="entry name" value="Amidase_CS"/>
</dbReference>
<proteinExistence type="inferred from homology"/>
<organism evidence="7 8">
    <name type="scientific">Zasmidium cellare ATCC 36951</name>
    <dbReference type="NCBI Taxonomy" id="1080233"/>
    <lineage>
        <taxon>Eukaryota</taxon>
        <taxon>Fungi</taxon>
        <taxon>Dikarya</taxon>
        <taxon>Ascomycota</taxon>
        <taxon>Pezizomycotina</taxon>
        <taxon>Dothideomycetes</taxon>
        <taxon>Dothideomycetidae</taxon>
        <taxon>Mycosphaerellales</taxon>
        <taxon>Mycosphaerellaceae</taxon>
        <taxon>Zasmidium</taxon>
    </lineage>
</organism>
<accession>A0A6A6CVR4</accession>
<gene>
    <name evidence="7" type="ORF">M409DRAFT_50700</name>
</gene>
<dbReference type="PANTHER" id="PTHR46072:SF4">
    <property type="entry name" value="AMIDASE C550.07-RELATED"/>
    <property type="match status" value="1"/>
</dbReference>
<dbReference type="AlphaFoldDB" id="A0A6A6CVR4"/>
<dbReference type="InterPro" id="IPR023631">
    <property type="entry name" value="Amidase_dom"/>
</dbReference>
<dbReference type="Proteomes" id="UP000799537">
    <property type="component" value="Unassembled WGS sequence"/>
</dbReference>
<evidence type="ECO:0000259" key="6">
    <source>
        <dbReference type="Pfam" id="PF01425"/>
    </source>
</evidence>
<dbReference type="GO" id="GO:0004040">
    <property type="term" value="F:amidase activity"/>
    <property type="evidence" value="ECO:0007669"/>
    <property type="project" value="UniProtKB-EC"/>
</dbReference>
<keyword evidence="4" id="KW-0378">Hydrolase</keyword>
<dbReference type="EMBL" id="ML993583">
    <property type="protein sequence ID" value="KAF2171234.1"/>
    <property type="molecule type" value="Genomic_DNA"/>
</dbReference>
<reference evidence="7" key="1">
    <citation type="journal article" date="2020" name="Stud. Mycol.">
        <title>101 Dothideomycetes genomes: a test case for predicting lifestyles and emergence of pathogens.</title>
        <authorList>
            <person name="Haridas S."/>
            <person name="Albert R."/>
            <person name="Binder M."/>
            <person name="Bloem J."/>
            <person name="Labutti K."/>
            <person name="Salamov A."/>
            <person name="Andreopoulos B."/>
            <person name="Baker S."/>
            <person name="Barry K."/>
            <person name="Bills G."/>
            <person name="Bluhm B."/>
            <person name="Cannon C."/>
            <person name="Castanera R."/>
            <person name="Culley D."/>
            <person name="Daum C."/>
            <person name="Ezra D."/>
            <person name="Gonzalez J."/>
            <person name="Henrissat B."/>
            <person name="Kuo A."/>
            <person name="Liang C."/>
            <person name="Lipzen A."/>
            <person name="Lutzoni F."/>
            <person name="Magnuson J."/>
            <person name="Mondo S."/>
            <person name="Nolan M."/>
            <person name="Ohm R."/>
            <person name="Pangilinan J."/>
            <person name="Park H.-J."/>
            <person name="Ramirez L."/>
            <person name="Alfaro M."/>
            <person name="Sun H."/>
            <person name="Tritt A."/>
            <person name="Yoshinaga Y."/>
            <person name="Zwiers L.-H."/>
            <person name="Turgeon B."/>
            <person name="Goodwin S."/>
            <person name="Spatafora J."/>
            <person name="Crous P."/>
            <person name="Grigoriev I."/>
        </authorList>
    </citation>
    <scope>NUCLEOTIDE SEQUENCE</scope>
    <source>
        <strain evidence="7">ATCC 36951</strain>
    </source>
</reference>
<evidence type="ECO:0000256" key="1">
    <source>
        <dbReference type="ARBA" id="ARBA00001311"/>
    </source>
</evidence>
<dbReference type="OrthoDB" id="6428749at2759"/>
<dbReference type="PIRSF" id="PIRSF001221">
    <property type="entry name" value="Amidase_fungi"/>
    <property type="match status" value="1"/>
</dbReference>
<dbReference type="SUPFAM" id="SSF75304">
    <property type="entry name" value="Amidase signature (AS) enzymes"/>
    <property type="match status" value="1"/>
</dbReference>
<dbReference type="Gene3D" id="3.90.1300.10">
    <property type="entry name" value="Amidase signature (AS) domain"/>
    <property type="match status" value="1"/>
</dbReference>
<evidence type="ECO:0000256" key="5">
    <source>
        <dbReference type="PIRSR" id="PIRSR001221-1"/>
    </source>
</evidence>
<feature type="active site" description="Charge relay system" evidence="5">
    <location>
        <position position="145"/>
    </location>
</feature>
<evidence type="ECO:0000313" key="7">
    <source>
        <dbReference type="EMBL" id="KAF2171234.1"/>
    </source>
</evidence>
<keyword evidence="8" id="KW-1185">Reference proteome</keyword>
<evidence type="ECO:0000256" key="2">
    <source>
        <dbReference type="ARBA" id="ARBA00009199"/>
    </source>
</evidence>
<dbReference type="RefSeq" id="XP_033672123.1">
    <property type="nucleotide sequence ID" value="XM_033811602.1"/>
</dbReference>
<dbReference type="PANTHER" id="PTHR46072">
    <property type="entry name" value="AMIDASE-RELATED-RELATED"/>
    <property type="match status" value="1"/>
</dbReference>
<comment type="similarity">
    <text evidence="2">Belongs to the amidase family.</text>
</comment>
<dbReference type="GeneID" id="54564874"/>
<evidence type="ECO:0000256" key="3">
    <source>
        <dbReference type="ARBA" id="ARBA00012922"/>
    </source>
</evidence>
<dbReference type="Pfam" id="PF01425">
    <property type="entry name" value="Amidase"/>
    <property type="match status" value="1"/>
</dbReference>
<feature type="active site" description="Charge relay system" evidence="5">
    <location>
        <position position="218"/>
    </location>
</feature>
<name>A0A6A6CVR4_ZASCE</name>
<evidence type="ECO:0000256" key="4">
    <source>
        <dbReference type="ARBA" id="ARBA00022801"/>
    </source>
</evidence>
<dbReference type="InterPro" id="IPR036928">
    <property type="entry name" value="AS_sf"/>
</dbReference>
<dbReference type="EC" id="3.5.1.4" evidence="3"/>
<protein>
    <recommendedName>
        <fullName evidence="3">amidase</fullName>
        <ecNumber evidence="3">3.5.1.4</ecNumber>
    </recommendedName>
</protein>
<feature type="active site" description="Acyl-ester intermediate" evidence="5">
    <location>
        <position position="242"/>
    </location>
</feature>